<protein>
    <submittedName>
        <fullName evidence="6">LytR family transcriptional regulator</fullName>
    </submittedName>
</protein>
<dbReference type="Proteomes" id="UP000327000">
    <property type="component" value="Unassembled WGS sequence"/>
</dbReference>
<keyword evidence="3" id="KW-0472">Membrane</keyword>
<dbReference type="InterPro" id="IPR027381">
    <property type="entry name" value="LytR/CpsA/Psr_C"/>
</dbReference>
<dbReference type="RefSeq" id="WP_152265925.1">
    <property type="nucleotide sequence ID" value="NZ_VOKX01000126.1"/>
</dbReference>
<evidence type="ECO:0000256" key="2">
    <source>
        <dbReference type="SAM" id="MobiDB-lite"/>
    </source>
</evidence>
<feature type="domain" description="Cell envelope-related transcriptional attenuator" evidence="4">
    <location>
        <begin position="122"/>
        <end position="291"/>
    </location>
</feature>
<feature type="compositionally biased region" description="Polar residues" evidence="2">
    <location>
        <begin position="485"/>
        <end position="496"/>
    </location>
</feature>
<feature type="compositionally biased region" description="Basic residues" evidence="2">
    <location>
        <begin position="25"/>
        <end position="42"/>
    </location>
</feature>
<organism evidence="6 7">
    <name type="scientific">Streptomyces mobaraensis</name>
    <name type="common">Streptoverticillium mobaraense</name>
    <dbReference type="NCBI Taxonomy" id="35621"/>
    <lineage>
        <taxon>Bacteria</taxon>
        <taxon>Bacillati</taxon>
        <taxon>Actinomycetota</taxon>
        <taxon>Actinomycetes</taxon>
        <taxon>Kitasatosporales</taxon>
        <taxon>Streptomycetaceae</taxon>
        <taxon>Streptomyces</taxon>
    </lineage>
</organism>
<evidence type="ECO:0000259" key="4">
    <source>
        <dbReference type="Pfam" id="PF03816"/>
    </source>
</evidence>
<keyword evidence="3" id="KW-1133">Transmembrane helix</keyword>
<accession>A0A5N5VYU3</accession>
<dbReference type="EMBL" id="VOKX01000126">
    <property type="protein sequence ID" value="KAB7833853.1"/>
    <property type="molecule type" value="Genomic_DNA"/>
</dbReference>
<evidence type="ECO:0000256" key="3">
    <source>
        <dbReference type="SAM" id="Phobius"/>
    </source>
</evidence>
<comment type="caution">
    <text evidence="6">The sequence shown here is derived from an EMBL/GenBank/DDBJ whole genome shotgun (WGS) entry which is preliminary data.</text>
</comment>
<dbReference type="InterPro" id="IPR004474">
    <property type="entry name" value="LytR_CpsA_psr"/>
</dbReference>
<dbReference type="OrthoDB" id="9782542at2"/>
<feature type="region of interest" description="Disordered" evidence="2">
    <location>
        <begin position="1"/>
        <end position="42"/>
    </location>
</feature>
<keyword evidence="3" id="KW-0812">Transmembrane</keyword>
<feature type="domain" description="LytR/CpsA/Psr regulator C-terminal" evidence="5">
    <location>
        <begin position="394"/>
        <end position="475"/>
    </location>
</feature>
<feature type="region of interest" description="Disordered" evidence="2">
    <location>
        <begin position="470"/>
        <end position="516"/>
    </location>
</feature>
<evidence type="ECO:0000313" key="6">
    <source>
        <dbReference type="EMBL" id="KAB7833853.1"/>
    </source>
</evidence>
<comment type="similarity">
    <text evidence="1">Belongs to the LytR/CpsA/Psr (LCP) family.</text>
</comment>
<feature type="compositionally biased region" description="Basic and acidic residues" evidence="2">
    <location>
        <begin position="498"/>
        <end position="510"/>
    </location>
</feature>
<dbReference type="InterPro" id="IPR050922">
    <property type="entry name" value="LytR/CpsA/Psr_CW_biosynth"/>
</dbReference>
<dbReference type="PANTHER" id="PTHR33392">
    <property type="entry name" value="POLYISOPRENYL-TEICHOIC ACID--PEPTIDOGLYCAN TEICHOIC ACID TRANSFERASE TAGU"/>
    <property type="match status" value="1"/>
</dbReference>
<dbReference type="Pfam" id="PF13399">
    <property type="entry name" value="LytR_C"/>
    <property type="match status" value="1"/>
</dbReference>
<evidence type="ECO:0000256" key="1">
    <source>
        <dbReference type="ARBA" id="ARBA00006068"/>
    </source>
</evidence>
<name>A0A5N5VYU3_STRMB</name>
<proteinExistence type="inferred from homology"/>
<feature type="transmembrane region" description="Helical" evidence="3">
    <location>
        <begin position="47"/>
        <end position="69"/>
    </location>
</feature>
<dbReference type="Gene3D" id="3.40.630.190">
    <property type="entry name" value="LCP protein"/>
    <property type="match status" value="1"/>
</dbReference>
<dbReference type="Gene3D" id="3.30.70.2390">
    <property type="match status" value="1"/>
</dbReference>
<dbReference type="Pfam" id="PF03816">
    <property type="entry name" value="LytR_cpsA_psr"/>
    <property type="match status" value="1"/>
</dbReference>
<evidence type="ECO:0000259" key="5">
    <source>
        <dbReference type="Pfam" id="PF13399"/>
    </source>
</evidence>
<dbReference type="PANTHER" id="PTHR33392:SF6">
    <property type="entry name" value="POLYISOPRENYL-TEICHOIC ACID--PEPTIDOGLYCAN TEICHOIC ACID TRANSFERASE TAGU"/>
    <property type="match status" value="1"/>
</dbReference>
<keyword evidence="7" id="KW-1185">Reference proteome</keyword>
<evidence type="ECO:0000313" key="7">
    <source>
        <dbReference type="Proteomes" id="UP000327000"/>
    </source>
</evidence>
<sequence length="516" mass="54379">MTRATGAERPGGRRTAHPSRGAAHPSRRITRPSRRTTRLKRRRRGRIRVLAVAATACVLLLLAGGVWFYCRLDGNIDSFDAGGLSKNRPAGGQGGRNVLVIGSDSRSGANSALGGGEGDVGRSDTAFLLHVYADRRHAVAVSIPRDTLVDIPPCRLPDGTWTEPKSGAMFNSAFSVGLTAKGNPACTQNVVEKLTGLRVDHTVVVDFAGFAAMTSAVGGVRVCLPGDVYEGDLNPHRGSRGERIFAKGPQTVSGQKALDYVRLRHGLGDGSDIGRIRRQQAFVGALIKKVKGEGFDPTTLLPLADAATRSLTVDPGLDSARKLLSFAMSLKNVDLHETKFVTLPWRYQGNRVAIVQPDADALWDALRHDRTLDGEETGGGRPKPSPSPTSGAGISVGVHNGTNVPGLAAKAAGELRTAGFTVTGTGDAPSRERKTVVTYGPGLQDRARTVADRFPDAELRSAATPGIDVTLGASYASHPGPDTPSPSARTPSTVPSRVTDEARSADDDICSHISYG</sequence>
<dbReference type="NCBIfam" id="TIGR00350">
    <property type="entry name" value="lytR_cpsA_psr"/>
    <property type="match status" value="1"/>
</dbReference>
<feature type="region of interest" description="Disordered" evidence="2">
    <location>
        <begin position="371"/>
        <end position="399"/>
    </location>
</feature>
<dbReference type="AlphaFoldDB" id="A0A5N5VYU3"/>
<gene>
    <name evidence="6" type="ORF">FRZ00_31985</name>
</gene>
<reference evidence="6 7" key="1">
    <citation type="journal article" date="2019" name="Microb. Cell Fact.">
        <title>Exploring novel herbicidin analogues by transcriptional regulator overexpression and MS/MS molecular networking.</title>
        <authorList>
            <person name="Shi Y."/>
            <person name="Gu R."/>
            <person name="Li Y."/>
            <person name="Wang X."/>
            <person name="Ren W."/>
            <person name="Li X."/>
            <person name="Wang L."/>
            <person name="Xie Y."/>
            <person name="Hong B."/>
        </authorList>
    </citation>
    <scope>NUCLEOTIDE SEQUENCE [LARGE SCALE GENOMIC DNA]</scope>
    <source>
        <strain evidence="6 7">US-43</strain>
    </source>
</reference>